<sequence>MSHSPGLDAGTYEVLRARLAEQAAGLARSTEALNDRRVETFGSQALELVATERIRTENNCVPRDIVPLGEQMLFGYNVFLGLKPETAVADVFAVHGKDFGPADASFLDDPRFRNDFAELYRYYRDTRLLQLRVVESRLLAVFQTGARIEDIRVLRWDVAVDGTPTYLDNRGERDHVFPPSHDFTWVETTREQHVLGRHPHIAIDGEVFVETVGGTLTIKVENNTETGEGIYEEPVDEPLQSLADADVHHARVGPLILLRILPYKETEWRHLVFNTRTKAVARLDGIGQACQRLPEDQGIIFPGGYYLVTGDDKTFDVDTEDLEFERVVRSANGEDVLYVFHARREGRSLLLPYNVIRKEVATPLVCHGYSLFADGTLVIFRETSTEPVRVHPMQVWRTPFVADEVLPEESGPLARIGNAELVRGISDCLSVTRMAAGMTPTAPVFEGLIALCTRVLDSVHWLAELGLRDDVLAVRATAEQVLDEFESVRALTEHAAEQLTEAGEKLASLVRLSRSAAPRSADEWVRLLADLRSAQGRLITLKDLKYVDLADLERREGALVETLADSARRAVAFLSGESAFAQYHEEIDRIAATELVTAAEAKPLRDRLAQQQAGLEVLTEVVSTLDAADTTTRTQILAGIGEVLAAVNRARATVDGRRKALAAAEGRAEFAAEFALLGQAVTGALAVAATPQSCDDQLGRLLLQLENLESRFADFDDFLAQIGAKRTDVYEAFSARKQTLLDERARKADRLVQSAERVLGTIRRRVGKLTSIDEINTYFAGDPMVTKVRSVAAALRELGDVRADELDADLRDARQEGGRALRDRADLHDGASIVLGRHRFPVTTEPMNLTLVPRDGRMFFAITGTDYRGEVTDPAFAATRPFWDQLLVSETPEVYRSEHLAACLLAEGRTDVSTAAAERYDEGYEKGVHDHDAERILAVLHRLHAGAGLLRYPPSARAEAQIHWAGLGTEQQQVWARKAESLARARTIFGGTHGIPELTAQFGLTPLAAEYLFEELACEPEGFVTSKAARAVIDRFRAVVTEDLRDRDLIEAWLRAFLGDEDCPEFPEVVAVLLTDLPRYDSSAALTETVTGLLGSHPRVADQAMELRLDEALTRLRAFSTEHVPAFRAYQRRRDELLARERHRLKLDEYRPAVLNTFVRNRLLNEVYLPLIGDNLAKQLNDGTGLLMLISPPGYGKTTLIEYVANRLGMVFVKVNGPALGSGVTSLDPREAPNATARQEVERINFAFALGSGVLLHLDDIQHTSPELLQKFISLCDAQRRVDGVWDGEARTFDLRGKRFAVSMAGNPYTETGRAFRVPDMLANRADVWNLGDVLHGRESLFALSYLENASSSNPTLAGVDVEPLVRLASGQDVKTGHDTVQLDRMLSVLRKMQRVQEVVLKVNQAYIASAAGAGDEPFLLQGSYRNMNRMAARIVPAMNDAEVEALIDDHYLGEAQLLGSRAESNLRRLRELKG</sequence>
<dbReference type="STRING" id="1586287.BBK82_16415"/>
<dbReference type="GO" id="GO:0005524">
    <property type="term" value="F:ATP binding"/>
    <property type="evidence" value="ECO:0007669"/>
    <property type="project" value="InterPro"/>
</dbReference>
<dbReference type="SUPFAM" id="SSF52540">
    <property type="entry name" value="P-loop containing nucleoside triphosphate hydrolases"/>
    <property type="match status" value="1"/>
</dbReference>
<dbReference type="Proteomes" id="UP000093053">
    <property type="component" value="Chromosome"/>
</dbReference>
<dbReference type="InterPro" id="IPR003959">
    <property type="entry name" value="ATPase_AAA_core"/>
</dbReference>
<dbReference type="InterPro" id="IPR020958">
    <property type="entry name" value="DUF3686"/>
</dbReference>
<dbReference type="KEGG" id="led:BBK82_16415"/>
<evidence type="ECO:0000259" key="3">
    <source>
        <dbReference type="Pfam" id="PF25472"/>
    </source>
</evidence>
<evidence type="ECO:0000259" key="2">
    <source>
        <dbReference type="Pfam" id="PF12458"/>
    </source>
</evidence>
<dbReference type="Gene3D" id="3.40.50.300">
    <property type="entry name" value="P-loop containing nucleotide triphosphate hydrolases"/>
    <property type="match status" value="1"/>
</dbReference>
<protein>
    <submittedName>
        <fullName evidence="4">DNA repair ATPase</fullName>
    </submittedName>
</protein>
<name>A0A1B2HI61_9PSEU</name>
<proteinExistence type="predicted"/>
<evidence type="ECO:0000259" key="1">
    <source>
        <dbReference type="Pfam" id="PF00004"/>
    </source>
</evidence>
<dbReference type="EMBL" id="CP016793">
    <property type="protein sequence ID" value="ANZ37405.1"/>
    <property type="molecule type" value="Genomic_DNA"/>
</dbReference>
<feature type="domain" description="ATPase AAA-type core" evidence="1">
    <location>
        <begin position="1188"/>
        <end position="1232"/>
    </location>
</feature>
<reference evidence="4 5" key="1">
    <citation type="submission" date="2016-07" db="EMBL/GenBank/DDBJ databases">
        <title>Complete genome sequence of the Lentzea guizhouensis DHS C013.</title>
        <authorList>
            <person name="Cao C."/>
        </authorList>
    </citation>
    <scope>NUCLEOTIDE SEQUENCE [LARGE SCALE GENOMIC DNA]</scope>
    <source>
        <strain evidence="4 5">DHS C013</strain>
    </source>
</reference>
<feature type="domain" description="DUF7902" evidence="3">
    <location>
        <begin position="579"/>
        <end position="659"/>
    </location>
</feature>
<evidence type="ECO:0000313" key="5">
    <source>
        <dbReference type="Proteomes" id="UP000093053"/>
    </source>
</evidence>
<dbReference type="Pfam" id="PF12458">
    <property type="entry name" value="DUF3686"/>
    <property type="match status" value="1"/>
</dbReference>
<keyword evidence="5" id="KW-1185">Reference proteome</keyword>
<dbReference type="Pfam" id="PF00004">
    <property type="entry name" value="AAA"/>
    <property type="match status" value="1"/>
</dbReference>
<feature type="domain" description="DUF3686" evidence="2">
    <location>
        <begin position="26"/>
        <end position="460"/>
    </location>
</feature>
<accession>A0A1B2HI61</accession>
<gene>
    <name evidence="4" type="ORF">BBK82_16415</name>
</gene>
<dbReference type="GO" id="GO:0016887">
    <property type="term" value="F:ATP hydrolysis activity"/>
    <property type="evidence" value="ECO:0007669"/>
    <property type="project" value="InterPro"/>
</dbReference>
<organism evidence="4 5">
    <name type="scientific">Lentzea guizhouensis</name>
    <dbReference type="NCBI Taxonomy" id="1586287"/>
    <lineage>
        <taxon>Bacteria</taxon>
        <taxon>Bacillati</taxon>
        <taxon>Actinomycetota</taxon>
        <taxon>Actinomycetes</taxon>
        <taxon>Pseudonocardiales</taxon>
        <taxon>Pseudonocardiaceae</taxon>
        <taxon>Lentzea</taxon>
    </lineage>
</organism>
<dbReference type="InterPro" id="IPR027417">
    <property type="entry name" value="P-loop_NTPase"/>
</dbReference>
<evidence type="ECO:0000313" key="4">
    <source>
        <dbReference type="EMBL" id="ANZ37405.1"/>
    </source>
</evidence>
<dbReference type="Pfam" id="PF25472">
    <property type="entry name" value="DUF7902"/>
    <property type="match status" value="1"/>
</dbReference>
<dbReference type="InterPro" id="IPR057224">
    <property type="entry name" value="DUF7902"/>
</dbReference>